<feature type="region of interest" description="Disordered" evidence="1">
    <location>
        <begin position="115"/>
        <end position="145"/>
    </location>
</feature>
<evidence type="ECO:0000313" key="2">
    <source>
        <dbReference type="EMBL" id="OSX78581.1"/>
    </source>
</evidence>
<proteinExistence type="predicted"/>
<protein>
    <submittedName>
        <fullName evidence="2">Uncharacterized protein</fullName>
    </submittedName>
</protein>
<reference evidence="2 3" key="1">
    <citation type="submission" date="2017-03" db="EMBL/GenBank/DDBJ databases">
        <title>WGS assembly of Porphyra umbilicalis.</title>
        <authorList>
            <person name="Brawley S.H."/>
            <person name="Blouin N.A."/>
            <person name="Ficko-Blean E."/>
            <person name="Wheeler G.L."/>
            <person name="Lohr M."/>
            <person name="Goodson H.V."/>
            <person name="Jenkins J.W."/>
            <person name="Blaby-Haas C.E."/>
            <person name="Helliwell K.E."/>
            <person name="Chan C."/>
            <person name="Marriage T."/>
            <person name="Bhattacharya D."/>
            <person name="Klein A.S."/>
            <person name="Badis Y."/>
            <person name="Brodie J."/>
            <person name="Cao Y."/>
            <person name="Collen J."/>
            <person name="Dittami S.M."/>
            <person name="Gachon C.M."/>
            <person name="Green B.R."/>
            <person name="Karpowicz S."/>
            <person name="Kim J.W."/>
            <person name="Kudahl U."/>
            <person name="Lin S."/>
            <person name="Michel G."/>
            <person name="Mittag M."/>
            <person name="Olson B.J."/>
            <person name="Pangilinan J."/>
            <person name="Peng Y."/>
            <person name="Qiu H."/>
            <person name="Shu S."/>
            <person name="Singer J.T."/>
            <person name="Smith A.G."/>
            <person name="Sprecher B.N."/>
            <person name="Wagner V."/>
            <person name="Wang W."/>
            <person name="Wang Z.-Y."/>
            <person name="Yan J."/>
            <person name="Yarish C."/>
            <person name="Zoeuner-Riek S."/>
            <person name="Zhuang Y."/>
            <person name="Zou Y."/>
            <person name="Lindquist E.A."/>
            <person name="Grimwood J."/>
            <person name="Barry K."/>
            <person name="Rokhsar D.S."/>
            <person name="Schmutz J."/>
            <person name="Stiller J.W."/>
            <person name="Grossman A.R."/>
            <person name="Prochnik S.E."/>
        </authorList>
    </citation>
    <scope>NUCLEOTIDE SEQUENCE [LARGE SCALE GENOMIC DNA]</scope>
    <source>
        <strain evidence="2">4086291</strain>
    </source>
</reference>
<feature type="non-terminal residue" evidence="2">
    <location>
        <position position="639"/>
    </location>
</feature>
<feature type="compositionally biased region" description="Low complexity" evidence="1">
    <location>
        <begin position="398"/>
        <end position="415"/>
    </location>
</feature>
<name>A0A1X6PCH6_PORUM</name>
<feature type="region of interest" description="Disordered" evidence="1">
    <location>
        <begin position="207"/>
        <end position="267"/>
    </location>
</feature>
<feature type="compositionally biased region" description="Basic and acidic residues" evidence="1">
    <location>
        <begin position="457"/>
        <end position="466"/>
    </location>
</feature>
<feature type="region of interest" description="Disordered" evidence="1">
    <location>
        <begin position="617"/>
        <end position="639"/>
    </location>
</feature>
<accession>A0A1X6PCH6</accession>
<evidence type="ECO:0000256" key="1">
    <source>
        <dbReference type="SAM" id="MobiDB-lite"/>
    </source>
</evidence>
<gene>
    <name evidence="2" type="ORF">BU14_0106s0046</name>
</gene>
<sequence>MKTNKRHVCNGMSVLGRSTLGILRKVDNTSKDTVRAVYATLPAQETRLAIGPLQQRKRPVNGACVERVVAGDRKAKRGAAPFPTGNECDRICHAPRLRIISLSIATTAYIVRSCGQRGTKPEKHRKSTLDNDRNPCRKSDEEERTAGKPYVELREHVHGAAIGTWCQKGGGGKLVAAGGVRDRHPRVTRRIPPPRQVPWWHMHPPRRRARVDRPPCTAPHGYDTRHSWRRASLARGMSPRGGQAGQRSAAPWRAAPRPPRPPQHTVVWRRAAERPPVWGPRGQRPPQARVPRAQTPYSAWWGGPPCAVRRCVAARWWRRKRGGSRTTCDCGSGRGPRRNGRAAIGGGAAEIASVAVAVGGADNFGSADVVMAAGSVGRSTETGPVWRGRRSAPPPRWAAPTARSPARTAASAGPRNASVSQRSVAGATRPRGVLGRFGRLPRLARDHPQRRVRHRRDQPGGERLRAGDVGPGDDAQRTVLRPKIGAEHAVGVVEAGLRHHVLPAWGAAQRRRHQSNDLVVEAGAPQLVQRAGGEEVAAVRVNVGAAAVARRRWRATPSHSRTVARMAAPGMAPPPAPGVGNADSHSAARWPWQAAMAACSHSESSAYMRARRAARVGRERSRCATPSPFPLSISSHDRT</sequence>
<feature type="region of interest" description="Disordered" evidence="1">
    <location>
        <begin position="378"/>
        <end position="474"/>
    </location>
</feature>
<dbReference type="Proteomes" id="UP000218209">
    <property type="component" value="Unassembled WGS sequence"/>
</dbReference>
<dbReference type="EMBL" id="KV918810">
    <property type="protein sequence ID" value="OSX78581.1"/>
    <property type="molecule type" value="Genomic_DNA"/>
</dbReference>
<evidence type="ECO:0000313" key="3">
    <source>
        <dbReference type="Proteomes" id="UP000218209"/>
    </source>
</evidence>
<keyword evidence="3" id="KW-1185">Reference proteome</keyword>
<dbReference type="AlphaFoldDB" id="A0A1X6PCH6"/>
<organism evidence="2 3">
    <name type="scientific">Porphyra umbilicalis</name>
    <name type="common">Purple laver</name>
    <name type="synonym">Red alga</name>
    <dbReference type="NCBI Taxonomy" id="2786"/>
    <lineage>
        <taxon>Eukaryota</taxon>
        <taxon>Rhodophyta</taxon>
        <taxon>Bangiophyceae</taxon>
        <taxon>Bangiales</taxon>
        <taxon>Bangiaceae</taxon>
        <taxon>Porphyra</taxon>
    </lineage>
</organism>
<feature type="compositionally biased region" description="Basic and acidic residues" evidence="1">
    <location>
        <begin position="127"/>
        <end position="145"/>
    </location>
</feature>